<comment type="caution">
    <text evidence="1">The sequence shown here is derived from an EMBL/GenBank/DDBJ whole genome shotgun (WGS) entry which is preliminary data.</text>
</comment>
<name>K2GFF5_9BACT</name>
<dbReference type="EMBL" id="AMFJ01000244">
    <property type="protein sequence ID" value="EKE29039.1"/>
    <property type="molecule type" value="Genomic_DNA"/>
</dbReference>
<sequence>MIRCLANNNTYLTKRHICILLNQWNLIPIPMTCSNYANLDSPVMTESEMTNEYWYEFLYPRVLEFELEIENEILDANYGFYKMCRNFNWNRQTLKSYLLESGYRNIRFFDETEMIVFINNNRNLLISWVFSLAFKDWAFILAIKCNTTKIIQTKNAVRLKMDGIGMC</sequence>
<proteinExistence type="predicted"/>
<evidence type="ECO:0000313" key="1">
    <source>
        <dbReference type="EMBL" id="EKE29039.1"/>
    </source>
</evidence>
<gene>
    <name evidence="1" type="ORF">ACD_2C00244G0002</name>
</gene>
<reference evidence="1" key="1">
    <citation type="journal article" date="2012" name="Science">
        <title>Fermentation, hydrogen, and sulfur metabolism in multiple uncultivated bacterial phyla.</title>
        <authorList>
            <person name="Wrighton K.C."/>
            <person name="Thomas B.C."/>
            <person name="Sharon I."/>
            <person name="Miller C.S."/>
            <person name="Castelle C.J."/>
            <person name="VerBerkmoes N.C."/>
            <person name="Wilkins M.J."/>
            <person name="Hettich R.L."/>
            <person name="Lipton M.S."/>
            <person name="Williams K.H."/>
            <person name="Long P.E."/>
            <person name="Banfield J.F."/>
        </authorList>
    </citation>
    <scope>NUCLEOTIDE SEQUENCE [LARGE SCALE GENOMIC DNA]</scope>
</reference>
<dbReference type="AlphaFoldDB" id="K2GFF5"/>
<protein>
    <submittedName>
        <fullName evidence="1">Uncharacterized protein</fullName>
    </submittedName>
</protein>
<accession>K2GFF5</accession>
<organism evidence="1">
    <name type="scientific">uncultured bacterium</name>
    <name type="common">gcode 4</name>
    <dbReference type="NCBI Taxonomy" id="1234023"/>
    <lineage>
        <taxon>Bacteria</taxon>
        <taxon>environmental samples</taxon>
    </lineage>
</organism>